<reference evidence="3 4" key="1">
    <citation type="submission" date="2023-12" db="EMBL/GenBank/DDBJ databases">
        <title>Jeotgalibacillus haloalkaliphilus sp. nov., a novel salt-tolerant bacteria, isolated from the estuary of the Fenhe River into the Yellow River.</title>
        <authorList>
            <person name="Li Y."/>
        </authorList>
    </citation>
    <scope>NUCLEOTIDE SEQUENCE [LARGE SCALE GENOMIC DNA]</scope>
    <source>
        <strain evidence="3 4">HH7-29</strain>
    </source>
</reference>
<evidence type="ECO:0000256" key="2">
    <source>
        <dbReference type="SAM" id="SignalP"/>
    </source>
</evidence>
<feature type="chain" id="PRO_5045451404" evidence="2">
    <location>
        <begin position="25"/>
        <end position="464"/>
    </location>
</feature>
<name>A0ABU5KQZ7_9BACL</name>
<dbReference type="EMBL" id="JAXQNN010000008">
    <property type="protein sequence ID" value="MDZ5713676.1"/>
    <property type="molecule type" value="Genomic_DNA"/>
</dbReference>
<sequence>MLKKIFAAIVILCVVSNSVLFSFAAAVSPWDGNSWEGNAFDGNPWDGNSWEGNTIDGNPWDGNPWDGTSGNQTGGPSNGTGANGGDYSFEGAPWTLAPWLGQPGLGQPGANPYPVGPNQPGYIGDLQGPIMWPGFTGNNQVPGMLDGNQGLVTDLNVDGTAPIDPIIPVGLSPYEYSAYAQALESGGGGVGQEPGVETPEWVGVSKYITNDLIMSQVKLAVDASTNESFGFKDVASFKRGILWGGMKTFMKDNETVKLVDDMITAKSVITEGYTAARSFGQSGAALDSAADSIKALQQAQPLSQISSSPGSTAAALSTTTGALAKFNLASAAVGTVFGSIETGFKSANAYDVINSNAATTEKVSATADATASLGQTLMSAGTVAGFIPGAQAAAPFLIVGGAVLWGGSRAVKFLADNWEGVKQFRRDFMKNPLNATKDLASKGVDKVQEHLSNGWSTVKGLFGN</sequence>
<evidence type="ECO:0000313" key="4">
    <source>
        <dbReference type="Proteomes" id="UP001292084"/>
    </source>
</evidence>
<evidence type="ECO:0000313" key="3">
    <source>
        <dbReference type="EMBL" id="MDZ5713676.1"/>
    </source>
</evidence>
<proteinExistence type="predicted"/>
<dbReference type="RefSeq" id="WP_322422632.1">
    <property type="nucleotide sequence ID" value="NZ_JAXQNN010000008.1"/>
</dbReference>
<gene>
    <name evidence="3" type="ORF">UFB30_15700</name>
</gene>
<accession>A0ABU5KQZ7</accession>
<evidence type="ECO:0000256" key="1">
    <source>
        <dbReference type="SAM" id="MobiDB-lite"/>
    </source>
</evidence>
<keyword evidence="2" id="KW-0732">Signal</keyword>
<organism evidence="3 4">
    <name type="scientific">Jeotgalibacillus haloalkalitolerans</name>
    <dbReference type="NCBI Taxonomy" id="3104292"/>
    <lineage>
        <taxon>Bacteria</taxon>
        <taxon>Bacillati</taxon>
        <taxon>Bacillota</taxon>
        <taxon>Bacilli</taxon>
        <taxon>Bacillales</taxon>
        <taxon>Caryophanaceae</taxon>
        <taxon>Jeotgalibacillus</taxon>
    </lineage>
</organism>
<keyword evidence="4" id="KW-1185">Reference proteome</keyword>
<feature type="signal peptide" evidence="2">
    <location>
        <begin position="1"/>
        <end position="24"/>
    </location>
</feature>
<comment type="caution">
    <text evidence="3">The sequence shown here is derived from an EMBL/GenBank/DDBJ whole genome shotgun (WGS) entry which is preliminary data.</text>
</comment>
<feature type="compositionally biased region" description="Gly residues" evidence="1">
    <location>
        <begin position="72"/>
        <end position="84"/>
    </location>
</feature>
<feature type="region of interest" description="Disordered" evidence="1">
    <location>
        <begin position="38"/>
        <end position="86"/>
    </location>
</feature>
<dbReference type="Proteomes" id="UP001292084">
    <property type="component" value="Unassembled WGS sequence"/>
</dbReference>
<protein>
    <submittedName>
        <fullName evidence="3">Uncharacterized protein</fullName>
    </submittedName>
</protein>